<reference evidence="11 12" key="1">
    <citation type="journal article" date="2021" name="ISME Commun">
        <title>Automated analysis of genomic sequences facilitates high-throughput and comprehensive description of bacteria.</title>
        <authorList>
            <person name="Hitch T.C.A."/>
        </authorList>
    </citation>
    <scope>NUCLEOTIDE SEQUENCE [LARGE SCALE GENOMIC DNA]</scope>
    <source>
        <strain evidence="11 12">Sanger_23</strain>
    </source>
</reference>
<keyword evidence="8 9" id="KW-0413">Isomerase</keyword>
<evidence type="ECO:0000256" key="2">
    <source>
        <dbReference type="ARBA" id="ARBA00004664"/>
    </source>
</evidence>
<evidence type="ECO:0000256" key="9">
    <source>
        <dbReference type="HAMAP-Rule" id="MF_00135"/>
    </source>
</evidence>
<keyword evidence="6 9" id="KW-0822">Tryptophan biosynthesis</keyword>
<dbReference type="EMBL" id="JAOQJL010000012">
    <property type="protein sequence ID" value="MCU6765299.1"/>
    <property type="molecule type" value="Genomic_DNA"/>
</dbReference>
<dbReference type="Pfam" id="PF00697">
    <property type="entry name" value="PRAI"/>
    <property type="match status" value="1"/>
</dbReference>
<dbReference type="RefSeq" id="WP_158421330.1">
    <property type="nucleotide sequence ID" value="NZ_JAOQJL010000012.1"/>
</dbReference>
<accession>A0ABT2TV25</accession>
<keyword evidence="5 9" id="KW-0028">Amino-acid biosynthesis</keyword>
<dbReference type="InterPro" id="IPR011060">
    <property type="entry name" value="RibuloseP-bd_barrel"/>
</dbReference>
<dbReference type="HAMAP" id="MF_00135">
    <property type="entry name" value="PRAI"/>
    <property type="match status" value="1"/>
</dbReference>
<dbReference type="EC" id="5.3.1.24" evidence="3 9"/>
<proteinExistence type="inferred from homology"/>
<evidence type="ECO:0000256" key="6">
    <source>
        <dbReference type="ARBA" id="ARBA00022822"/>
    </source>
</evidence>
<dbReference type="PANTHER" id="PTHR42894">
    <property type="entry name" value="N-(5'-PHOSPHORIBOSYL)ANTHRANILATE ISOMERASE"/>
    <property type="match status" value="1"/>
</dbReference>
<name>A0ABT2TV25_9FIRM</name>
<comment type="caution">
    <text evidence="11">The sequence shown here is derived from an EMBL/GenBank/DDBJ whole genome shotgun (WGS) entry which is preliminary data.</text>
</comment>
<dbReference type="SUPFAM" id="SSF51366">
    <property type="entry name" value="Ribulose-phoshate binding barrel"/>
    <property type="match status" value="1"/>
</dbReference>
<organism evidence="11 12">
    <name type="scientific">Blautia ammoniilytica</name>
    <dbReference type="NCBI Taxonomy" id="2981782"/>
    <lineage>
        <taxon>Bacteria</taxon>
        <taxon>Bacillati</taxon>
        <taxon>Bacillota</taxon>
        <taxon>Clostridia</taxon>
        <taxon>Lachnospirales</taxon>
        <taxon>Lachnospiraceae</taxon>
        <taxon>Blautia</taxon>
    </lineage>
</organism>
<keyword evidence="12" id="KW-1185">Reference proteome</keyword>
<evidence type="ECO:0000313" key="11">
    <source>
        <dbReference type="EMBL" id="MCU6765299.1"/>
    </source>
</evidence>
<dbReference type="GO" id="GO:0016853">
    <property type="term" value="F:isomerase activity"/>
    <property type="evidence" value="ECO:0007669"/>
    <property type="project" value="UniProtKB-KW"/>
</dbReference>
<evidence type="ECO:0000256" key="3">
    <source>
        <dbReference type="ARBA" id="ARBA00012572"/>
    </source>
</evidence>
<dbReference type="CDD" id="cd00405">
    <property type="entry name" value="PRAI"/>
    <property type="match status" value="1"/>
</dbReference>
<evidence type="ECO:0000313" key="12">
    <source>
        <dbReference type="Proteomes" id="UP001652409"/>
    </source>
</evidence>
<keyword evidence="7 9" id="KW-0057">Aromatic amino acid biosynthesis</keyword>
<evidence type="ECO:0000256" key="4">
    <source>
        <dbReference type="ARBA" id="ARBA00022272"/>
    </source>
</evidence>
<dbReference type="Gene3D" id="3.20.20.70">
    <property type="entry name" value="Aldolase class I"/>
    <property type="match status" value="1"/>
</dbReference>
<evidence type="ECO:0000256" key="1">
    <source>
        <dbReference type="ARBA" id="ARBA00001164"/>
    </source>
</evidence>
<comment type="pathway">
    <text evidence="2 9">Amino-acid biosynthesis; L-tryptophan biosynthesis; L-tryptophan from chorismate: step 3/5.</text>
</comment>
<dbReference type="PANTHER" id="PTHR42894:SF1">
    <property type="entry name" value="N-(5'-PHOSPHORIBOSYL)ANTHRANILATE ISOMERASE"/>
    <property type="match status" value="1"/>
</dbReference>
<evidence type="ECO:0000256" key="5">
    <source>
        <dbReference type="ARBA" id="ARBA00022605"/>
    </source>
</evidence>
<evidence type="ECO:0000256" key="8">
    <source>
        <dbReference type="ARBA" id="ARBA00023235"/>
    </source>
</evidence>
<dbReference type="InterPro" id="IPR001240">
    <property type="entry name" value="PRAI_dom"/>
</dbReference>
<comment type="catalytic activity">
    <reaction evidence="1 9">
        <text>N-(5-phospho-beta-D-ribosyl)anthranilate = 1-(2-carboxyphenylamino)-1-deoxy-D-ribulose 5-phosphate</text>
        <dbReference type="Rhea" id="RHEA:21540"/>
        <dbReference type="ChEBI" id="CHEBI:18277"/>
        <dbReference type="ChEBI" id="CHEBI:58613"/>
        <dbReference type="EC" id="5.3.1.24"/>
    </reaction>
</comment>
<gene>
    <name evidence="9" type="primary">trpF</name>
    <name evidence="11" type="ORF">OCV61_07710</name>
</gene>
<dbReference type="Proteomes" id="UP001652409">
    <property type="component" value="Unassembled WGS sequence"/>
</dbReference>
<dbReference type="InterPro" id="IPR013785">
    <property type="entry name" value="Aldolase_TIM"/>
</dbReference>
<evidence type="ECO:0000259" key="10">
    <source>
        <dbReference type="Pfam" id="PF00697"/>
    </source>
</evidence>
<feature type="domain" description="N-(5'phosphoribosyl) anthranilate isomerase (PRAI)" evidence="10">
    <location>
        <begin position="4"/>
        <end position="196"/>
    </location>
</feature>
<comment type="similarity">
    <text evidence="9">Belongs to the TrpF family.</text>
</comment>
<dbReference type="InterPro" id="IPR044643">
    <property type="entry name" value="TrpF_fam"/>
</dbReference>
<protein>
    <recommendedName>
        <fullName evidence="4 9">N-(5'-phosphoribosyl)anthranilate isomerase</fullName>
        <shortName evidence="9">PRAI</shortName>
        <ecNumber evidence="3 9">5.3.1.24</ecNumber>
    </recommendedName>
</protein>
<sequence length="201" mass="22132">MPKVKICGLRTMEDIQAVNSCKPDFAGFIVEYPKSRRSITSDELKKLIRQLDPSICAVGVFVNAPFVLVADLLDQKVIQMAQLHGQEEEAYIRQLQDETGKKVIKAFSVKTEEDIAKAKASSADYILLDQGSGGTGKTFDWMLAGGISRPYFLAGGLGVDNLEKAVHYLSPWAVDLSSSVETNGKKDPEKIRQAVELVRKL</sequence>
<evidence type="ECO:0000256" key="7">
    <source>
        <dbReference type="ARBA" id="ARBA00023141"/>
    </source>
</evidence>